<evidence type="ECO:0000313" key="2">
    <source>
        <dbReference type="EMBL" id="KAF3500908.1"/>
    </source>
</evidence>
<accession>A0A8S9NGA8</accession>
<evidence type="ECO:0000313" key="3">
    <source>
        <dbReference type="Proteomes" id="UP000712600"/>
    </source>
</evidence>
<dbReference type="AlphaFoldDB" id="A0A8S9NGA8"/>
<dbReference type="Proteomes" id="UP000712600">
    <property type="component" value="Unassembled WGS sequence"/>
</dbReference>
<organism evidence="2 3">
    <name type="scientific">Brassica cretica</name>
    <name type="common">Mustard</name>
    <dbReference type="NCBI Taxonomy" id="69181"/>
    <lineage>
        <taxon>Eukaryota</taxon>
        <taxon>Viridiplantae</taxon>
        <taxon>Streptophyta</taxon>
        <taxon>Embryophyta</taxon>
        <taxon>Tracheophyta</taxon>
        <taxon>Spermatophyta</taxon>
        <taxon>Magnoliopsida</taxon>
        <taxon>eudicotyledons</taxon>
        <taxon>Gunneridae</taxon>
        <taxon>Pentapetalae</taxon>
        <taxon>rosids</taxon>
        <taxon>malvids</taxon>
        <taxon>Brassicales</taxon>
        <taxon>Brassicaceae</taxon>
        <taxon>Brassiceae</taxon>
        <taxon>Brassica</taxon>
    </lineage>
</organism>
<proteinExistence type="predicted"/>
<evidence type="ECO:0000256" key="1">
    <source>
        <dbReference type="SAM" id="MobiDB-lite"/>
    </source>
</evidence>
<gene>
    <name evidence="2" type="ORF">F2Q69_00041144</name>
</gene>
<sequence>MDLAKGCSSLHRTAVSTKMRIANALASPRKRAPTKTGSHCGENGKQQESRGPSNPKSGLSKP</sequence>
<name>A0A8S9NGA8_BRACR</name>
<protein>
    <submittedName>
        <fullName evidence="2">Uncharacterized protein</fullName>
    </submittedName>
</protein>
<comment type="caution">
    <text evidence="2">The sequence shown here is derived from an EMBL/GenBank/DDBJ whole genome shotgun (WGS) entry which is preliminary data.</text>
</comment>
<reference evidence="2" key="1">
    <citation type="submission" date="2019-12" db="EMBL/GenBank/DDBJ databases">
        <title>Genome sequencing and annotation of Brassica cretica.</title>
        <authorList>
            <person name="Studholme D.J."/>
            <person name="Sarris P."/>
        </authorList>
    </citation>
    <scope>NUCLEOTIDE SEQUENCE</scope>
    <source>
        <strain evidence="2">PFS-109/04</strain>
        <tissue evidence="2">Leaf</tissue>
    </source>
</reference>
<dbReference type="EMBL" id="QGKX02001621">
    <property type="protein sequence ID" value="KAF3500908.1"/>
    <property type="molecule type" value="Genomic_DNA"/>
</dbReference>
<feature type="compositionally biased region" description="Polar residues" evidence="1">
    <location>
        <begin position="44"/>
        <end position="62"/>
    </location>
</feature>
<feature type="region of interest" description="Disordered" evidence="1">
    <location>
        <begin position="19"/>
        <end position="62"/>
    </location>
</feature>